<feature type="domain" description="MurNAc-LAA" evidence="4">
    <location>
        <begin position="232"/>
        <end position="373"/>
    </location>
</feature>
<evidence type="ECO:0000313" key="5">
    <source>
        <dbReference type="EMBL" id="KXU37894.1"/>
    </source>
</evidence>
<reference evidence="6" key="1">
    <citation type="submission" date="2016-02" db="EMBL/GenBank/DDBJ databases">
        <authorList>
            <person name="Sanders J.G."/>
            <person name="Lin J.Y."/>
            <person name="Wertz J.T."/>
            <person name="Russell J.A."/>
            <person name="Moreau C.S."/>
            <person name="Powell S."/>
        </authorList>
    </citation>
    <scope>NUCLEOTIDE SEQUENCE [LARGE SCALE GENOMIC DNA]</scope>
    <source>
        <strain evidence="6">CAG34</strain>
    </source>
</reference>
<proteinExistence type="predicted"/>
<comment type="catalytic activity">
    <reaction evidence="1">
        <text>Hydrolyzes the link between N-acetylmuramoyl residues and L-amino acid residues in certain cell-wall glycopeptides.</text>
        <dbReference type="EC" id="3.5.1.28"/>
    </reaction>
</comment>
<keyword evidence="3" id="KW-0378">Hydrolase</keyword>
<dbReference type="EMBL" id="LSZQ01000011">
    <property type="protein sequence ID" value="KXU37894.1"/>
    <property type="molecule type" value="Genomic_DNA"/>
</dbReference>
<dbReference type="SMART" id="SM00646">
    <property type="entry name" value="Ami_3"/>
    <property type="match status" value="1"/>
</dbReference>
<evidence type="ECO:0000256" key="1">
    <source>
        <dbReference type="ARBA" id="ARBA00001561"/>
    </source>
</evidence>
<evidence type="ECO:0000256" key="2">
    <source>
        <dbReference type="ARBA" id="ARBA00011901"/>
    </source>
</evidence>
<evidence type="ECO:0000256" key="3">
    <source>
        <dbReference type="ARBA" id="ARBA00022801"/>
    </source>
</evidence>
<dbReference type="Pfam" id="PF01520">
    <property type="entry name" value="Amidase_3"/>
    <property type="match status" value="1"/>
</dbReference>
<dbReference type="AlphaFoldDB" id="A0A139STQ7"/>
<keyword evidence="6" id="KW-1185">Reference proteome</keyword>
<dbReference type="InterPro" id="IPR050695">
    <property type="entry name" value="N-acetylmuramoyl_amidase_3"/>
</dbReference>
<gene>
    <name evidence="5" type="ORF">AXK11_01715</name>
</gene>
<dbReference type="STRING" id="1548207.AXK11_01715"/>
<dbReference type="PANTHER" id="PTHR30404">
    <property type="entry name" value="N-ACETYLMURAMOYL-L-ALANINE AMIDASE"/>
    <property type="match status" value="1"/>
</dbReference>
<sequence>MVPPLPEKVLRPGPAAMLERRVGFCALILVALGLASPGAFAVSTLQSERVVGAATSAATVGIDYVRSEEFGAKFGLKAQRSPDGKKLTLQSPWTTIILERGSREIAHNTLRVFLGEAVREQRGHFLLSRIDAEKTLVPLLVPGHGLGAGKGATAPQRETVPKLKTIVIDPGHGGADPGKVNARLGVNEKTMTLDTAKRLQSLLEVRGYRVLLTRTADVALDKDKNTDLRARAHFANSAQADLFISLHYNAVGGSEATLQRVRGAEVYTLTPQYQHSSSDHERQDSKAAAIALPGNAHDHWSMVIAHEVHRALVHNVGFVDRGLKRARFAVLREVDCPALLVEAGFLSHDEEARKIATPEYRQQIAEALATGIVLYDAALEAARRRRPRLAH</sequence>
<dbReference type="EC" id="3.5.1.28" evidence="2"/>
<dbReference type="Gene3D" id="3.40.630.40">
    <property type="entry name" value="Zn-dependent exopeptidases"/>
    <property type="match status" value="1"/>
</dbReference>
<dbReference type="InterPro" id="IPR002508">
    <property type="entry name" value="MurNAc-LAA_cat"/>
</dbReference>
<evidence type="ECO:0000313" key="6">
    <source>
        <dbReference type="Proteomes" id="UP000070058"/>
    </source>
</evidence>
<comment type="caution">
    <text evidence="5">The sequence shown here is derived from an EMBL/GenBank/DDBJ whole genome shotgun (WGS) entry which is preliminary data.</text>
</comment>
<dbReference type="GO" id="GO:0008745">
    <property type="term" value="F:N-acetylmuramoyl-L-alanine amidase activity"/>
    <property type="evidence" value="ECO:0007669"/>
    <property type="project" value="UniProtKB-EC"/>
</dbReference>
<name>A0A139STQ7_9BACT</name>
<dbReference type="GO" id="GO:0009253">
    <property type="term" value="P:peptidoglycan catabolic process"/>
    <property type="evidence" value="ECO:0007669"/>
    <property type="project" value="InterPro"/>
</dbReference>
<accession>A0A139STQ7</accession>
<evidence type="ECO:0000259" key="4">
    <source>
        <dbReference type="SMART" id="SM00646"/>
    </source>
</evidence>
<dbReference type="SUPFAM" id="SSF53187">
    <property type="entry name" value="Zn-dependent exopeptidases"/>
    <property type="match status" value="1"/>
</dbReference>
<dbReference type="PANTHER" id="PTHR30404:SF0">
    <property type="entry name" value="N-ACETYLMURAMOYL-L-ALANINE AMIDASE AMIC"/>
    <property type="match status" value="1"/>
</dbReference>
<dbReference type="GO" id="GO:0030288">
    <property type="term" value="C:outer membrane-bounded periplasmic space"/>
    <property type="evidence" value="ECO:0007669"/>
    <property type="project" value="TreeGrafter"/>
</dbReference>
<dbReference type="CDD" id="cd02696">
    <property type="entry name" value="MurNAc-LAA"/>
    <property type="match status" value="1"/>
</dbReference>
<organism evidence="5 6">
    <name type="scientific">Cephaloticoccus primus</name>
    <dbReference type="NCBI Taxonomy" id="1548207"/>
    <lineage>
        <taxon>Bacteria</taxon>
        <taxon>Pseudomonadati</taxon>
        <taxon>Verrucomicrobiota</taxon>
        <taxon>Opitutia</taxon>
        <taxon>Opitutales</taxon>
        <taxon>Opitutaceae</taxon>
        <taxon>Cephaloticoccus</taxon>
    </lineage>
</organism>
<dbReference type="Proteomes" id="UP000070058">
    <property type="component" value="Unassembled WGS sequence"/>
</dbReference>
<protein>
    <recommendedName>
        <fullName evidence="2">N-acetylmuramoyl-L-alanine amidase</fullName>
        <ecNumber evidence="2">3.5.1.28</ecNumber>
    </recommendedName>
</protein>